<evidence type="ECO:0008006" key="3">
    <source>
        <dbReference type="Google" id="ProtNLM"/>
    </source>
</evidence>
<protein>
    <recommendedName>
        <fullName evidence="3">DUF3299 domain-containing protein</fullName>
    </recommendedName>
</protein>
<dbReference type="Proteomes" id="UP000199729">
    <property type="component" value="Chromosome"/>
</dbReference>
<reference evidence="1 2" key="1">
    <citation type="submission" date="2017-07" db="EMBL/GenBank/DDBJ databases">
        <title>Complete Genome Sequence of the cosmetic ferment Vitreoscilla filiformis (ATCC15551).</title>
        <authorList>
            <person name="Contreras S."/>
            <person name="Sagory-Zalkind P."/>
            <person name="Blanquart H."/>
            <person name="Iltis A."/>
            <person name="Morand S.C."/>
        </authorList>
    </citation>
    <scope>NUCLEOTIDE SEQUENCE [LARGE SCALE GENOMIC DNA]</scope>
    <source>
        <strain evidence="1 2">ATCC 15551</strain>
    </source>
</reference>
<evidence type="ECO:0000313" key="1">
    <source>
        <dbReference type="EMBL" id="ASM75828.1"/>
    </source>
</evidence>
<dbReference type="Gene3D" id="2.40.50.870">
    <property type="entry name" value="Protein of unknown function (DUF3299)"/>
    <property type="match status" value="1"/>
</dbReference>
<accession>A0A221K9Z1</accession>
<evidence type="ECO:0000313" key="2">
    <source>
        <dbReference type="Proteomes" id="UP000199729"/>
    </source>
</evidence>
<dbReference type="AlphaFoldDB" id="A0A221K9Z1"/>
<dbReference type="Pfam" id="PF11736">
    <property type="entry name" value="DUF3299"/>
    <property type="match status" value="1"/>
</dbReference>
<sequence>MNVESNALWRRRGLMMALGLLGWTKLTRAADPTGQPLDWAALMPPGWNPMKAMAQETSDLSQLSDNSARAQALMREMRAAWDNAPTRPELDGRALRLSGYVVPLDRPLGPLRELLLVPYFGACIHTPPPPANQIVHVILTKPHPLRSMEAVTVSGVLRVRRATSSQGVSGYAIEGGLAESYASGASR</sequence>
<name>A0A221K9Z1_VITFI</name>
<organism evidence="1 2">
    <name type="scientific">Vitreoscilla filiformis</name>
    <dbReference type="NCBI Taxonomy" id="63"/>
    <lineage>
        <taxon>Bacteria</taxon>
        <taxon>Pseudomonadati</taxon>
        <taxon>Pseudomonadota</taxon>
        <taxon>Betaproteobacteria</taxon>
        <taxon>Neisseriales</taxon>
        <taxon>Neisseriaceae</taxon>
        <taxon>Vitreoscilla</taxon>
    </lineage>
</organism>
<dbReference type="EMBL" id="CP022423">
    <property type="protein sequence ID" value="ASM75828.1"/>
    <property type="molecule type" value="Genomic_DNA"/>
</dbReference>
<keyword evidence="2" id="KW-1185">Reference proteome</keyword>
<dbReference type="InterPro" id="IPR021727">
    <property type="entry name" value="DUF3299"/>
</dbReference>
<proteinExistence type="predicted"/>
<dbReference type="KEGG" id="vff:VITFI_CDS0049"/>
<gene>
    <name evidence="1" type="ORF">VITFI_CDS0049</name>
</gene>